<dbReference type="Proteomes" id="UP001595891">
    <property type="component" value="Unassembled WGS sequence"/>
</dbReference>
<gene>
    <name evidence="3" type="ORF">ACFO8L_23335</name>
</gene>
<dbReference type="EMBL" id="JBHSFN010000014">
    <property type="protein sequence ID" value="MFC4589043.1"/>
    <property type="molecule type" value="Genomic_DNA"/>
</dbReference>
<feature type="compositionally biased region" description="Low complexity" evidence="1">
    <location>
        <begin position="76"/>
        <end position="85"/>
    </location>
</feature>
<dbReference type="RefSeq" id="WP_262847590.1">
    <property type="nucleotide sequence ID" value="NZ_JANZYP010000065.1"/>
</dbReference>
<evidence type="ECO:0000256" key="1">
    <source>
        <dbReference type="SAM" id="MobiDB-lite"/>
    </source>
</evidence>
<feature type="compositionally biased region" description="Gly residues" evidence="1">
    <location>
        <begin position="219"/>
        <end position="229"/>
    </location>
</feature>
<protein>
    <submittedName>
        <fullName evidence="3">Uncharacterized protein</fullName>
    </submittedName>
</protein>
<feature type="compositionally biased region" description="Low complexity" evidence="1">
    <location>
        <begin position="337"/>
        <end position="361"/>
    </location>
</feature>
<feature type="compositionally biased region" description="Gly residues" evidence="1">
    <location>
        <begin position="168"/>
        <end position="179"/>
    </location>
</feature>
<name>A0ABV9EIQ2_9ACTN</name>
<feature type="compositionally biased region" description="Gly residues" evidence="1">
    <location>
        <begin position="186"/>
        <end position="200"/>
    </location>
</feature>
<comment type="caution">
    <text evidence="3">The sequence shown here is derived from an EMBL/GenBank/DDBJ whole genome shotgun (WGS) entry which is preliminary data.</text>
</comment>
<accession>A0ABV9EIQ2</accession>
<sequence>MRTSHSIRGFLAMAAVTAGVSWAGMSGADAASVPCQTGVPALVYSSGVVVYPCLGLSWPDDLDDGRVGPWLPTTATTTQITPTLPDGRPLQPATVQTGPAALQGTPGIQYAPGVQGGVPGGPAVQGGPQGGIGVQGNPGGEEYHGGDQGEEGYGGEGEEHGPEQSENGYGGGHGEGGYNGPDRGENGPGGDQDGPRGGYHGPDRDENGYGPAEDRGPDQDGGGRGGYHGGENADGYHGDQGDGPRGGNGDHQNRMKSDFPSGPATTGPSDVPGAGLDAAATPSLMPIAPQTPALTTPPPAQQAPAVPGGNATSPAPGATAENASPAPGSVRPEVVTGADAAPPAGAAQQAPGDLPAGAAGQEGVDSGIVRPVETGAGTVGARLAVPRLVARPGEDGANSVGTELRLPPLGKVLNTG</sequence>
<feature type="chain" id="PRO_5046556545" evidence="2">
    <location>
        <begin position="24"/>
        <end position="416"/>
    </location>
</feature>
<evidence type="ECO:0000256" key="2">
    <source>
        <dbReference type="SAM" id="SignalP"/>
    </source>
</evidence>
<feature type="region of interest" description="Disordered" evidence="1">
    <location>
        <begin position="76"/>
        <end position="416"/>
    </location>
</feature>
<feature type="compositionally biased region" description="Basic and acidic residues" evidence="1">
    <location>
        <begin position="201"/>
        <end position="218"/>
    </location>
</feature>
<keyword evidence="4" id="KW-1185">Reference proteome</keyword>
<evidence type="ECO:0000313" key="3">
    <source>
        <dbReference type="EMBL" id="MFC4589043.1"/>
    </source>
</evidence>
<feature type="compositionally biased region" description="Gly residues" evidence="1">
    <location>
        <begin position="114"/>
        <end position="139"/>
    </location>
</feature>
<reference evidence="4" key="1">
    <citation type="journal article" date="2019" name="Int. J. Syst. Evol. Microbiol.">
        <title>The Global Catalogue of Microorganisms (GCM) 10K type strain sequencing project: providing services to taxonomists for standard genome sequencing and annotation.</title>
        <authorList>
            <consortium name="The Broad Institute Genomics Platform"/>
            <consortium name="The Broad Institute Genome Sequencing Center for Infectious Disease"/>
            <person name="Wu L."/>
            <person name="Ma J."/>
        </authorList>
    </citation>
    <scope>NUCLEOTIDE SEQUENCE [LARGE SCALE GENOMIC DNA]</scope>
    <source>
        <strain evidence="4">CCUG 49560</strain>
    </source>
</reference>
<proteinExistence type="predicted"/>
<keyword evidence="2" id="KW-0732">Signal</keyword>
<organism evidence="3 4">
    <name type="scientific">Sphaerisporangium corydalis</name>
    <dbReference type="NCBI Taxonomy" id="1441875"/>
    <lineage>
        <taxon>Bacteria</taxon>
        <taxon>Bacillati</taxon>
        <taxon>Actinomycetota</taxon>
        <taxon>Actinomycetes</taxon>
        <taxon>Streptosporangiales</taxon>
        <taxon>Streptosporangiaceae</taxon>
        <taxon>Sphaerisporangium</taxon>
    </lineage>
</organism>
<feature type="signal peptide" evidence="2">
    <location>
        <begin position="1"/>
        <end position="23"/>
    </location>
</feature>
<evidence type="ECO:0000313" key="4">
    <source>
        <dbReference type="Proteomes" id="UP001595891"/>
    </source>
</evidence>